<keyword evidence="1" id="KW-0472">Membrane</keyword>
<dbReference type="SMART" id="SM00014">
    <property type="entry name" value="acidPPc"/>
    <property type="match status" value="1"/>
</dbReference>
<gene>
    <name evidence="3" type="ORF">J8C06_01655</name>
</gene>
<dbReference type="PANTHER" id="PTHR14969">
    <property type="entry name" value="SPHINGOSINE-1-PHOSPHATE PHOSPHOHYDROLASE"/>
    <property type="match status" value="1"/>
</dbReference>
<feature type="transmembrane region" description="Helical" evidence="1">
    <location>
        <begin position="188"/>
        <end position="207"/>
    </location>
</feature>
<evidence type="ECO:0000313" key="3">
    <source>
        <dbReference type="EMBL" id="QUW03175.1"/>
    </source>
</evidence>
<feature type="domain" description="Phosphatidic acid phosphatase type 2/haloperoxidase" evidence="2">
    <location>
        <begin position="88"/>
        <end position="203"/>
    </location>
</feature>
<feature type="transmembrane region" description="Helical" evidence="1">
    <location>
        <begin position="129"/>
        <end position="149"/>
    </location>
</feature>
<keyword evidence="4" id="KW-1185">Reference proteome</keyword>
<dbReference type="SUPFAM" id="SSF48317">
    <property type="entry name" value="Acid phosphatase/Vanadium-dependent haloperoxidase"/>
    <property type="match status" value="1"/>
</dbReference>
<dbReference type="InterPro" id="IPR036938">
    <property type="entry name" value="PAP2/HPO_sf"/>
</dbReference>
<evidence type="ECO:0000313" key="4">
    <source>
        <dbReference type="Proteomes" id="UP000676506"/>
    </source>
</evidence>
<feature type="transmembrane region" description="Helical" evidence="1">
    <location>
        <begin position="161"/>
        <end position="182"/>
    </location>
</feature>
<dbReference type="CDD" id="cd03392">
    <property type="entry name" value="PAP2_like_2"/>
    <property type="match status" value="1"/>
</dbReference>
<dbReference type="Proteomes" id="UP000676506">
    <property type="component" value="Chromosome 1"/>
</dbReference>
<feature type="transmembrane region" description="Helical" evidence="1">
    <location>
        <begin position="91"/>
        <end position="109"/>
    </location>
</feature>
<feature type="transmembrane region" description="Helical" evidence="1">
    <location>
        <begin position="51"/>
        <end position="79"/>
    </location>
</feature>
<dbReference type="EMBL" id="CP072648">
    <property type="protein sequence ID" value="QUW03175.1"/>
    <property type="molecule type" value="Genomic_DNA"/>
</dbReference>
<accession>A0ABX8BBN9</accession>
<feature type="transmembrane region" description="Helical" evidence="1">
    <location>
        <begin position="12"/>
        <end position="31"/>
    </location>
</feature>
<keyword evidence="1" id="KW-1133">Transmembrane helix</keyword>
<proteinExistence type="predicted"/>
<name>A0ABX8BBN9_9BACT</name>
<protein>
    <submittedName>
        <fullName evidence="3">Phosphatase PAP2 family protein</fullName>
    </submittedName>
</protein>
<dbReference type="Gene3D" id="1.20.144.10">
    <property type="entry name" value="Phosphatidic acid phosphatase type 2/haloperoxidase"/>
    <property type="match status" value="1"/>
</dbReference>
<dbReference type="Pfam" id="PF01569">
    <property type="entry name" value="PAP2"/>
    <property type="match status" value="1"/>
</dbReference>
<dbReference type="PANTHER" id="PTHR14969:SF13">
    <property type="entry name" value="AT30094P"/>
    <property type="match status" value="1"/>
</dbReference>
<sequence>MIRRQAAHQERQVCLVAGLTAVAFSALVVVHPQPLAWEIAFTRWVQQWTLLYLPLAAVSWPGNSVAIQGLGLVLICWLLARHGWRREARTLAWVGVGVFLLNLGLKALVGRPRPTAEVVTLYAAAHGWSFPSGHVMFYTAFYGGLVGFAGGKLSPGISRTVIMALGALLVGLVGWSRIFLGAHWLTDVIAGYGFGIVWLLLIGRPLWRPSLLETRPATASPDHSPSKP</sequence>
<organism evidence="3 4">
    <name type="scientific">Chloracidobacterium validum</name>
    <dbReference type="NCBI Taxonomy" id="2821543"/>
    <lineage>
        <taxon>Bacteria</taxon>
        <taxon>Pseudomonadati</taxon>
        <taxon>Acidobacteriota</taxon>
        <taxon>Terriglobia</taxon>
        <taxon>Terriglobales</taxon>
        <taxon>Acidobacteriaceae</taxon>
        <taxon>Chloracidobacterium</taxon>
    </lineage>
</organism>
<reference evidence="3 4" key="1">
    <citation type="submission" date="2021-03" db="EMBL/GenBank/DDBJ databases">
        <title>Genomic and phenotypic characterization of Chloracidobacterium isolates provides evidence for multiple species.</title>
        <authorList>
            <person name="Saini M.K."/>
            <person name="Costas A.M.G."/>
            <person name="Tank M."/>
            <person name="Bryant D.A."/>
        </authorList>
    </citation>
    <scope>NUCLEOTIDE SEQUENCE [LARGE SCALE GENOMIC DNA]</scope>
    <source>
        <strain evidence="3 4">BV2-C</strain>
    </source>
</reference>
<evidence type="ECO:0000259" key="2">
    <source>
        <dbReference type="SMART" id="SM00014"/>
    </source>
</evidence>
<keyword evidence="1" id="KW-0812">Transmembrane</keyword>
<evidence type="ECO:0000256" key="1">
    <source>
        <dbReference type="SAM" id="Phobius"/>
    </source>
</evidence>
<dbReference type="RefSeq" id="WP_211429066.1">
    <property type="nucleotide sequence ID" value="NZ_CP072648.1"/>
</dbReference>
<dbReference type="InterPro" id="IPR000326">
    <property type="entry name" value="PAP2/HPO"/>
</dbReference>